<protein>
    <submittedName>
        <fullName evidence="2">DUF3179 domain-containing protein</fullName>
    </submittedName>
</protein>
<dbReference type="EMBL" id="JARGYC010000019">
    <property type="protein sequence ID" value="MDF0600920.1"/>
    <property type="molecule type" value="Genomic_DNA"/>
</dbReference>
<proteinExistence type="predicted"/>
<evidence type="ECO:0000256" key="1">
    <source>
        <dbReference type="SAM" id="SignalP"/>
    </source>
</evidence>
<keyword evidence="1" id="KW-0732">Signal</keyword>
<dbReference type="InterPro" id="IPR021516">
    <property type="entry name" value="DUF3179"/>
</dbReference>
<dbReference type="AlphaFoldDB" id="A0AAE3T812"/>
<gene>
    <name evidence="2" type="ORF">P1J78_09270</name>
</gene>
<evidence type="ECO:0000313" key="3">
    <source>
        <dbReference type="Proteomes" id="UP001220964"/>
    </source>
</evidence>
<feature type="signal peptide" evidence="1">
    <location>
        <begin position="1"/>
        <end position="22"/>
    </location>
</feature>
<dbReference type="Pfam" id="PF11376">
    <property type="entry name" value="DUF3179"/>
    <property type="match status" value="1"/>
</dbReference>
<feature type="chain" id="PRO_5042206608" evidence="1">
    <location>
        <begin position="23"/>
        <end position="323"/>
    </location>
</feature>
<dbReference type="Proteomes" id="UP001220964">
    <property type="component" value="Unassembled WGS sequence"/>
</dbReference>
<sequence>MRLLSLIAALVATFAVALPAFASPDAWRAEWPDTDFSTATVEDWSEIISGGPPKDGIPALSNPAFVPASETSGLSDREPVITLELDGARPRAYPIRYLTWHEIVNDEIDGTPVAVTFCPLCNSALVFDRRADGRVLSFGVSGKLRHSDMIMYDRQTESWWQQALGRAIVGELTGTELTQLPSWMESWAQYRDRHPEGLVMAEPDWPRRYGQNPYVGYDSAARPFLYNGEMPPHGIPPLVRVVRVGDRAWPLPRLAEAGRITEAGVTIDWEAGQASALDAREISEGRDVGTIRVRDADGNDLPHDLMFAFAFHAFFPDGTWMVP</sequence>
<dbReference type="RefSeq" id="WP_275567061.1">
    <property type="nucleotide sequence ID" value="NZ_JARGYC010000019.1"/>
</dbReference>
<reference evidence="2" key="1">
    <citation type="submission" date="2023-03" db="EMBL/GenBank/DDBJ databases">
        <title>Multiphase analysis and comparison of six strains from genera Psychromarinibacter, Lutimaribacter, and Maritimibacter, including a novel species: Psychromarinibacter sediminicola sp. nov.</title>
        <authorList>
            <person name="Wang Y.-H."/>
            <person name="Ye M.-Q."/>
            <person name="Du Z.-J."/>
        </authorList>
    </citation>
    <scope>NUCLEOTIDE SEQUENCE</scope>
    <source>
        <strain evidence="2">C21-152</strain>
    </source>
</reference>
<evidence type="ECO:0000313" key="2">
    <source>
        <dbReference type="EMBL" id="MDF0600920.1"/>
    </source>
</evidence>
<name>A0AAE3T812_9RHOB</name>
<accession>A0AAE3T812</accession>
<keyword evidence="3" id="KW-1185">Reference proteome</keyword>
<comment type="caution">
    <text evidence="2">The sequence shown here is derived from an EMBL/GenBank/DDBJ whole genome shotgun (WGS) entry which is preliminary data.</text>
</comment>
<organism evidence="2 3">
    <name type="scientific">Psychromarinibacter sediminicola</name>
    <dbReference type="NCBI Taxonomy" id="3033385"/>
    <lineage>
        <taxon>Bacteria</taxon>
        <taxon>Pseudomonadati</taxon>
        <taxon>Pseudomonadota</taxon>
        <taxon>Alphaproteobacteria</taxon>
        <taxon>Rhodobacterales</taxon>
        <taxon>Paracoccaceae</taxon>
        <taxon>Psychromarinibacter</taxon>
    </lineage>
</organism>